<organism evidence="1 2">
    <name type="scientific">Heterodera trifolii</name>
    <dbReference type="NCBI Taxonomy" id="157864"/>
    <lineage>
        <taxon>Eukaryota</taxon>
        <taxon>Metazoa</taxon>
        <taxon>Ecdysozoa</taxon>
        <taxon>Nematoda</taxon>
        <taxon>Chromadorea</taxon>
        <taxon>Rhabditida</taxon>
        <taxon>Tylenchina</taxon>
        <taxon>Tylenchomorpha</taxon>
        <taxon>Tylenchoidea</taxon>
        <taxon>Heteroderidae</taxon>
        <taxon>Heteroderinae</taxon>
        <taxon>Heterodera</taxon>
    </lineage>
</organism>
<dbReference type="InterPro" id="IPR026825">
    <property type="entry name" value="Vac14"/>
</dbReference>
<evidence type="ECO:0008006" key="3">
    <source>
        <dbReference type="Google" id="ProtNLM"/>
    </source>
</evidence>
<evidence type="ECO:0000313" key="1">
    <source>
        <dbReference type="EMBL" id="KAL3118037.1"/>
    </source>
</evidence>
<reference evidence="1 2" key="1">
    <citation type="submission" date="2024-10" db="EMBL/GenBank/DDBJ databases">
        <authorList>
            <person name="Kim D."/>
        </authorList>
    </citation>
    <scope>NUCLEOTIDE SEQUENCE [LARGE SCALE GENOMIC DNA]</scope>
    <source>
        <strain evidence="1">BH-2024</strain>
    </source>
</reference>
<proteinExistence type="predicted"/>
<dbReference type="AlphaFoldDB" id="A0ABD2LS15"/>
<dbReference type="PANTHER" id="PTHR16023">
    <property type="entry name" value="TAX1 BINDING PROTEIN-RELATED"/>
    <property type="match status" value="1"/>
</dbReference>
<dbReference type="Gene3D" id="1.25.10.10">
    <property type="entry name" value="Leucine-rich Repeat Variant"/>
    <property type="match status" value="1"/>
</dbReference>
<accession>A0ABD2LS15</accession>
<comment type="caution">
    <text evidence="1">The sequence shown here is derived from an EMBL/GenBank/DDBJ whole genome shotgun (WGS) entry which is preliminary data.</text>
</comment>
<dbReference type="Proteomes" id="UP001620626">
    <property type="component" value="Unassembled WGS sequence"/>
</dbReference>
<keyword evidence="2" id="KW-1185">Reference proteome</keyword>
<evidence type="ECO:0000313" key="2">
    <source>
        <dbReference type="Proteomes" id="UP001620626"/>
    </source>
</evidence>
<protein>
    <recommendedName>
        <fullName evidence="3">Protein VAC14 homolog</fullName>
    </recommendedName>
</protein>
<dbReference type="SUPFAM" id="SSF48371">
    <property type="entry name" value="ARM repeat"/>
    <property type="match status" value="1"/>
</dbReference>
<dbReference type="InterPro" id="IPR011989">
    <property type="entry name" value="ARM-like"/>
</dbReference>
<dbReference type="InterPro" id="IPR016024">
    <property type="entry name" value="ARM-type_fold"/>
</dbReference>
<dbReference type="PANTHER" id="PTHR16023:SF0">
    <property type="entry name" value="PROTEIN VAC14 HOMOLOG"/>
    <property type="match status" value="1"/>
</dbReference>
<gene>
    <name evidence="1" type="ORF">niasHT_005280</name>
</gene>
<dbReference type="EMBL" id="JBICBT010000300">
    <property type="protein sequence ID" value="KAL3118037.1"/>
    <property type="molecule type" value="Genomic_DNA"/>
</dbReference>
<sequence length="377" mass="42451">MSEQQYSPLSQAIVRTLTDKLYEKRKAAALEIEKQARDYVRNDNMADLNRLIKILEQLAIAPNGNTRKGGLIGLAATAIGLGNKYAIPYAQLLLEPVFVCFSDTDSRVRYFACEALYNIVKIIKMAALDHFDQLFDILWKLSSDPDQNVRNGSELLDRLVKEIVVSKNDFELETLILLIRERIYSVNSSNRRFIISWLHTTLTVPDFMIGQYFPEVIDGVFKALEDPSPAVREATITVLNEMLHKLEPKEGTESVDISSIVNVLVAQSNAHNGHGTRNFCSMDGPSDKTTRRQSLFAVPPFCFPFLPHLASGEKGLIARSDHLNQSLTELLKFDSPIPVEPTVEVLLAHLRHDRMETRDGHAELAFAIFTPSNRGRE</sequence>
<dbReference type="Pfam" id="PF12755">
    <property type="entry name" value="Vac14_Fab1_bd"/>
    <property type="match status" value="1"/>
</dbReference>
<name>A0ABD2LS15_9BILA</name>